<dbReference type="SMART" id="SM00363">
    <property type="entry name" value="S4"/>
    <property type="match status" value="1"/>
</dbReference>
<dbReference type="InterPro" id="IPR050343">
    <property type="entry name" value="RsuA_PseudoU_synthase"/>
</dbReference>
<keyword evidence="12" id="KW-0413">Isomerase</keyword>
<dbReference type="KEGG" id="hpse:HPF_04420"/>
<evidence type="ECO:0000256" key="7">
    <source>
        <dbReference type="ARBA" id="ARBA00042843"/>
    </source>
</evidence>
<dbReference type="PANTHER" id="PTHR47683:SF2">
    <property type="entry name" value="RNA-BINDING S4 DOMAIN-CONTAINING PROTEIN"/>
    <property type="match status" value="1"/>
</dbReference>
<dbReference type="CDD" id="cd00165">
    <property type="entry name" value="S4"/>
    <property type="match status" value="1"/>
</dbReference>
<proteinExistence type="predicted"/>
<comment type="catalytic activity">
    <reaction evidence="2">
        <text>uridine(2604) in 23S rRNA = pseudouridine(2604) in 23S rRNA</text>
        <dbReference type="Rhea" id="RHEA:38875"/>
        <dbReference type="Rhea" id="RHEA-COMP:10093"/>
        <dbReference type="Rhea" id="RHEA-COMP:10094"/>
        <dbReference type="ChEBI" id="CHEBI:65314"/>
        <dbReference type="ChEBI" id="CHEBI:65315"/>
        <dbReference type="EC" id="5.4.99.21"/>
    </reaction>
</comment>
<dbReference type="RefSeq" id="WP_066158760.1">
    <property type="nucleotide sequence ID" value="NZ_CP037867.1"/>
</dbReference>
<evidence type="ECO:0000256" key="9">
    <source>
        <dbReference type="ARBA" id="ARBA00043147"/>
    </source>
</evidence>
<accession>A0A4P6WX61</accession>
<dbReference type="EMBL" id="CP037867">
    <property type="protein sequence ID" value="QBM26915.1"/>
    <property type="molecule type" value="Genomic_DNA"/>
</dbReference>
<protein>
    <recommendedName>
        <fullName evidence="4">Dual-specificity RNA pseudouridine synthase RluF</fullName>
        <ecNumber evidence="3">5.4.99.21</ecNumber>
    </recommendedName>
    <alternativeName>
        <fullName evidence="6">23S rRNA pseudouridine(2604) synthase</fullName>
    </alternativeName>
    <alternativeName>
        <fullName evidence="8">Ribosomal large subunit pseudouridine synthase F</fullName>
    </alternativeName>
    <alternativeName>
        <fullName evidence="7">rRNA pseudouridylate synthase F</fullName>
    </alternativeName>
    <alternativeName>
        <fullName evidence="9">rRNA-uridine isomerase F</fullName>
    </alternativeName>
    <alternativeName>
        <fullName evidence="5">tRNA(Tyr) pseudouridine(35) synthase</fullName>
    </alternativeName>
</protein>
<dbReference type="AlphaFoldDB" id="A0A4P6WX61"/>
<evidence type="ECO:0000256" key="3">
    <source>
        <dbReference type="ARBA" id="ARBA00038922"/>
    </source>
</evidence>
<name>A0A4P6WX61_HYDPS</name>
<dbReference type="PROSITE" id="PS50889">
    <property type="entry name" value="S4"/>
    <property type="match status" value="1"/>
</dbReference>
<evidence type="ECO:0000256" key="2">
    <source>
        <dbReference type="ARBA" id="ARBA00036535"/>
    </source>
</evidence>
<organism evidence="12 13">
    <name type="scientific">Hydrogenophaga pseudoflava</name>
    <name type="common">Pseudomonas carboxydoflava</name>
    <dbReference type="NCBI Taxonomy" id="47421"/>
    <lineage>
        <taxon>Bacteria</taxon>
        <taxon>Pseudomonadati</taxon>
        <taxon>Pseudomonadota</taxon>
        <taxon>Betaproteobacteria</taxon>
        <taxon>Burkholderiales</taxon>
        <taxon>Comamonadaceae</taxon>
        <taxon>Hydrogenophaga</taxon>
    </lineage>
</organism>
<dbReference type="GO" id="GO:0001522">
    <property type="term" value="P:pseudouridine synthesis"/>
    <property type="evidence" value="ECO:0007669"/>
    <property type="project" value="InterPro"/>
</dbReference>
<dbReference type="InterPro" id="IPR036986">
    <property type="entry name" value="S4_RNA-bd_sf"/>
</dbReference>
<dbReference type="EC" id="5.4.99.21" evidence="3"/>
<evidence type="ECO:0000256" key="5">
    <source>
        <dbReference type="ARBA" id="ARBA00041420"/>
    </source>
</evidence>
<dbReference type="SUPFAM" id="SSF55120">
    <property type="entry name" value="Pseudouridine synthase"/>
    <property type="match status" value="1"/>
</dbReference>
<evidence type="ECO:0000256" key="1">
    <source>
        <dbReference type="ARBA" id="ARBA00036390"/>
    </source>
</evidence>
<evidence type="ECO:0000256" key="6">
    <source>
        <dbReference type="ARBA" id="ARBA00041697"/>
    </source>
</evidence>
<comment type="catalytic activity">
    <reaction evidence="1">
        <text>uridine(35) in tRNA(Tyr) = pseudouridine(35) in tRNA(Tyr)</text>
        <dbReference type="Rhea" id="RHEA:60556"/>
        <dbReference type="Rhea" id="RHEA-COMP:15607"/>
        <dbReference type="Rhea" id="RHEA-COMP:15608"/>
        <dbReference type="ChEBI" id="CHEBI:65314"/>
        <dbReference type="ChEBI" id="CHEBI:65315"/>
    </reaction>
</comment>
<evidence type="ECO:0000313" key="12">
    <source>
        <dbReference type="EMBL" id="QBM26915.1"/>
    </source>
</evidence>
<sequence length="257" mass="28663">MSDTGRPEPQRLAKRLAAQLPCSRGDAERYIAGGWVRVDGVVVEEPMERVRDEQVVTLDPKAKLESLASVTLIWHKPAGHVLPEAPLLPDDIAARWFTPELRFAGDRSGVRPLKAHRHKLLAVAPLGELASGLMVFTQNPGVARKMTDDATQLEHEWLAEVAADPALEDEARRDEVLRSLGKPAFFDGWAVPTARASWQSEFRLRLAIKGNRPGQVPHLCERAGLQLTGLRRLRLGRIALAGLPVGQWRYLMPYERF</sequence>
<evidence type="ECO:0000259" key="11">
    <source>
        <dbReference type="SMART" id="SM00363"/>
    </source>
</evidence>
<dbReference type="InterPro" id="IPR002942">
    <property type="entry name" value="S4_RNA-bd"/>
</dbReference>
<evidence type="ECO:0000256" key="8">
    <source>
        <dbReference type="ARBA" id="ARBA00042890"/>
    </source>
</evidence>
<dbReference type="GO" id="GO:0006396">
    <property type="term" value="P:RNA processing"/>
    <property type="evidence" value="ECO:0007669"/>
    <property type="project" value="UniProtKB-ARBA"/>
</dbReference>
<keyword evidence="13" id="KW-1185">Reference proteome</keyword>
<reference evidence="12 13" key="1">
    <citation type="submission" date="2019-03" db="EMBL/GenBank/DDBJ databases">
        <authorList>
            <person name="Sebastian G."/>
            <person name="Baumann P."/>
            <person name="Ruckert C."/>
            <person name="Kalinowski J."/>
            <person name="Nebel B."/>
            <person name="Takors R."/>
            <person name="Blombach B."/>
        </authorList>
    </citation>
    <scope>NUCLEOTIDE SEQUENCE [LARGE SCALE GENOMIC DNA]</scope>
    <source>
        <strain evidence="12 13">DSM 1084</strain>
    </source>
</reference>
<keyword evidence="10" id="KW-0694">RNA-binding</keyword>
<dbReference type="SUPFAM" id="SSF55174">
    <property type="entry name" value="Alpha-L RNA-binding motif"/>
    <property type="match status" value="1"/>
</dbReference>
<dbReference type="GO" id="GO:0160138">
    <property type="term" value="F:23S rRNA pseudouridine(2604) synthase activity"/>
    <property type="evidence" value="ECO:0007669"/>
    <property type="project" value="UniProtKB-EC"/>
</dbReference>
<dbReference type="GO" id="GO:0003723">
    <property type="term" value="F:RNA binding"/>
    <property type="evidence" value="ECO:0007669"/>
    <property type="project" value="UniProtKB-KW"/>
</dbReference>
<feature type="domain" description="RNA-binding S4" evidence="11">
    <location>
        <begin position="10"/>
        <end position="65"/>
    </location>
</feature>
<evidence type="ECO:0000256" key="4">
    <source>
        <dbReference type="ARBA" id="ARBA00039989"/>
    </source>
</evidence>
<evidence type="ECO:0000313" key="13">
    <source>
        <dbReference type="Proteomes" id="UP000293912"/>
    </source>
</evidence>
<gene>
    <name evidence="12" type="primary">rluF2</name>
    <name evidence="12" type="ORF">HPF_04420</name>
</gene>
<dbReference type="Proteomes" id="UP000293912">
    <property type="component" value="Chromosome"/>
</dbReference>
<dbReference type="InterPro" id="IPR020103">
    <property type="entry name" value="PsdUridine_synth_cat_dom_sf"/>
</dbReference>
<dbReference type="PANTHER" id="PTHR47683">
    <property type="entry name" value="PSEUDOURIDINE SYNTHASE FAMILY PROTEIN-RELATED"/>
    <property type="match status" value="1"/>
</dbReference>
<dbReference type="Pfam" id="PF01479">
    <property type="entry name" value="S4"/>
    <property type="match status" value="1"/>
</dbReference>
<dbReference type="Gene3D" id="3.30.2350.10">
    <property type="entry name" value="Pseudouridine synthase"/>
    <property type="match status" value="1"/>
</dbReference>
<evidence type="ECO:0000256" key="10">
    <source>
        <dbReference type="PROSITE-ProRule" id="PRU00182"/>
    </source>
</evidence>
<dbReference type="Gene3D" id="3.10.290.10">
    <property type="entry name" value="RNA-binding S4 domain"/>
    <property type="match status" value="1"/>
</dbReference>